<dbReference type="AlphaFoldDB" id="A0A1E1L6M8"/>
<name>A0A1E1L6M8_9HELO</name>
<accession>A0A1E1L6M8</accession>
<sequence length="29" mass="3558">MGNWLMLLTWALFTTMFLTRPRVKETEDR</sequence>
<proteinExistence type="predicted"/>
<reference evidence="2" key="1">
    <citation type="submission" date="2016-03" db="EMBL/GenBank/DDBJ databases">
        <authorList>
            <person name="Guldener U."/>
        </authorList>
    </citation>
    <scope>NUCLEOTIDE SEQUENCE [LARGE SCALE GENOMIC DNA]</scope>
    <source>
        <strain evidence="2">04CH-RAC-A.6.1</strain>
    </source>
</reference>
<keyword evidence="2" id="KW-1185">Reference proteome</keyword>
<evidence type="ECO:0000313" key="2">
    <source>
        <dbReference type="Proteomes" id="UP000178912"/>
    </source>
</evidence>
<dbReference type="EMBL" id="FJUX01000083">
    <property type="protein sequence ID" value="CZT06170.1"/>
    <property type="molecule type" value="Genomic_DNA"/>
</dbReference>
<protein>
    <submittedName>
        <fullName evidence="1">Uncharacterized protein</fullName>
    </submittedName>
</protein>
<gene>
    <name evidence="1" type="ORF">RAG0_11978</name>
</gene>
<organism evidence="1 2">
    <name type="scientific">Rhynchosporium agropyri</name>
    <dbReference type="NCBI Taxonomy" id="914238"/>
    <lineage>
        <taxon>Eukaryota</taxon>
        <taxon>Fungi</taxon>
        <taxon>Dikarya</taxon>
        <taxon>Ascomycota</taxon>
        <taxon>Pezizomycotina</taxon>
        <taxon>Leotiomycetes</taxon>
        <taxon>Helotiales</taxon>
        <taxon>Ploettnerulaceae</taxon>
        <taxon>Rhynchosporium</taxon>
    </lineage>
</organism>
<dbReference type="Proteomes" id="UP000178912">
    <property type="component" value="Unassembled WGS sequence"/>
</dbReference>
<evidence type="ECO:0000313" key="1">
    <source>
        <dbReference type="EMBL" id="CZT06170.1"/>
    </source>
</evidence>